<keyword evidence="5" id="KW-0949">S-adenosyl-L-methionine</keyword>
<comment type="catalytic activity">
    <reaction evidence="1">
        <text>L-glutamyl-[protein] + S-adenosyl-L-methionine = [protein]-L-glutamate 5-O-methyl ester + S-adenosyl-L-homocysteine</text>
        <dbReference type="Rhea" id="RHEA:24452"/>
        <dbReference type="Rhea" id="RHEA-COMP:10208"/>
        <dbReference type="Rhea" id="RHEA-COMP:10311"/>
        <dbReference type="ChEBI" id="CHEBI:29973"/>
        <dbReference type="ChEBI" id="CHEBI:57856"/>
        <dbReference type="ChEBI" id="CHEBI:59789"/>
        <dbReference type="ChEBI" id="CHEBI:82795"/>
        <dbReference type="EC" id="2.1.1.80"/>
    </reaction>
</comment>
<dbReference type="GO" id="GO:0008983">
    <property type="term" value="F:protein-glutamate O-methyltransferase activity"/>
    <property type="evidence" value="ECO:0007669"/>
    <property type="project" value="UniProtKB-EC"/>
</dbReference>
<protein>
    <recommendedName>
        <fullName evidence="2">protein-glutamate O-methyltransferase</fullName>
        <ecNumber evidence="2">2.1.1.80</ecNumber>
    </recommendedName>
</protein>
<evidence type="ECO:0000256" key="1">
    <source>
        <dbReference type="ARBA" id="ARBA00001541"/>
    </source>
</evidence>
<dbReference type="RefSeq" id="WP_015905275.1">
    <property type="nucleotide sequence ID" value="NC_012108.1"/>
</dbReference>
<dbReference type="InterPro" id="IPR029063">
    <property type="entry name" value="SAM-dependent_MTases_sf"/>
</dbReference>
<dbReference type="Gene3D" id="3.40.50.150">
    <property type="entry name" value="Vaccinia Virus protein VP39"/>
    <property type="match status" value="1"/>
</dbReference>
<dbReference type="eggNOG" id="COG1352">
    <property type="taxonomic scope" value="Bacteria"/>
</dbReference>
<organism evidence="7 8">
    <name type="scientific">Desulforapulum autotrophicum (strain ATCC 43914 / DSM 3382 / VKM B-1955 / HRM2)</name>
    <name type="common">Desulfobacterium autotrophicum</name>
    <dbReference type="NCBI Taxonomy" id="177437"/>
    <lineage>
        <taxon>Bacteria</taxon>
        <taxon>Pseudomonadati</taxon>
        <taxon>Thermodesulfobacteriota</taxon>
        <taxon>Desulfobacteria</taxon>
        <taxon>Desulfobacterales</taxon>
        <taxon>Desulfobacteraceae</taxon>
        <taxon>Desulforapulum</taxon>
    </lineage>
</organism>
<keyword evidence="4 7" id="KW-0808">Transferase</keyword>
<dbReference type="PROSITE" id="PS50123">
    <property type="entry name" value="CHER"/>
    <property type="match status" value="1"/>
</dbReference>
<dbReference type="OrthoDB" id="9786165at2"/>
<keyword evidence="3 7" id="KW-0489">Methyltransferase</keyword>
<dbReference type="InterPro" id="IPR026024">
    <property type="entry name" value="Chemotaxis_MeTrfase_CheR"/>
</dbReference>
<dbReference type="InterPro" id="IPR022642">
    <property type="entry name" value="CheR_C"/>
</dbReference>
<dbReference type="PANTHER" id="PTHR24422">
    <property type="entry name" value="CHEMOTAXIS PROTEIN METHYLTRANSFERASE"/>
    <property type="match status" value="1"/>
</dbReference>
<dbReference type="InterPro" id="IPR022641">
    <property type="entry name" value="CheR_N"/>
</dbReference>
<dbReference type="InterPro" id="IPR050903">
    <property type="entry name" value="Bact_Chemotaxis_MeTrfase"/>
</dbReference>
<dbReference type="KEGG" id="dat:HRM2_34470"/>
<dbReference type="GO" id="GO:0032259">
    <property type="term" value="P:methylation"/>
    <property type="evidence" value="ECO:0007669"/>
    <property type="project" value="UniProtKB-KW"/>
</dbReference>
<feature type="domain" description="CheR-type methyltransferase" evidence="6">
    <location>
        <begin position="1"/>
        <end position="260"/>
    </location>
</feature>
<keyword evidence="8" id="KW-1185">Reference proteome</keyword>
<dbReference type="InterPro" id="IPR000780">
    <property type="entry name" value="CheR_MeTrfase"/>
</dbReference>
<dbReference type="HOGENOM" id="CLU_025854_0_0_7"/>
<gene>
    <name evidence="7" type="primary">cheR1</name>
    <name evidence="7" type="ordered locus">HRM2_34470</name>
</gene>
<sequence length="260" mass="29350">MVTETELSPGQHKKLSRIVYEESGVVLNEKKYSLLVARIAKRMRITKITSVNDYINLISSDPGEFSEFIDATTTNHTFFFRENKHCEYLIKILDKKNTLKIWSAASSSGEEAFSIAIQLLANSFSFSIFASDVSDSMLNLGRRAVYPKARVKDVPLSMLHAYFQKGKDKKKGYVKVKPAVQQLVTFAKFNLLSDTPADTFDIIFCRNVMIYFDTPTRQRVVDNLCQALKPGGYFFVGLAESLNGLDHSLTTILPSGYQKK</sequence>
<dbReference type="STRING" id="177437.HRM2_34470"/>
<dbReference type="Proteomes" id="UP000000442">
    <property type="component" value="Chromosome"/>
</dbReference>
<evidence type="ECO:0000256" key="4">
    <source>
        <dbReference type="ARBA" id="ARBA00022679"/>
    </source>
</evidence>
<evidence type="ECO:0000256" key="3">
    <source>
        <dbReference type="ARBA" id="ARBA00022603"/>
    </source>
</evidence>
<evidence type="ECO:0000313" key="8">
    <source>
        <dbReference type="Proteomes" id="UP000000442"/>
    </source>
</evidence>
<dbReference type="PRINTS" id="PR00996">
    <property type="entry name" value="CHERMTFRASE"/>
</dbReference>
<dbReference type="Pfam" id="PF01739">
    <property type="entry name" value="CheR"/>
    <property type="match status" value="1"/>
</dbReference>
<dbReference type="EMBL" id="CP001087">
    <property type="protein sequence ID" value="ACN16522.1"/>
    <property type="molecule type" value="Genomic_DNA"/>
</dbReference>
<proteinExistence type="predicted"/>
<dbReference type="SMART" id="SM00138">
    <property type="entry name" value="MeTrc"/>
    <property type="match status" value="1"/>
</dbReference>
<dbReference type="PANTHER" id="PTHR24422:SF26">
    <property type="entry name" value="CHEMOTAXIS PROTEIN METHYLTRANSFERASE"/>
    <property type="match status" value="1"/>
</dbReference>
<evidence type="ECO:0000259" key="6">
    <source>
        <dbReference type="PROSITE" id="PS50123"/>
    </source>
</evidence>
<reference evidence="7 8" key="1">
    <citation type="journal article" date="2009" name="Environ. Microbiol.">
        <title>Genome sequence of Desulfobacterium autotrophicum HRM2, a marine sulfate reducer oxidizing organic carbon completely to carbon dioxide.</title>
        <authorList>
            <person name="Strittmatter A.W."/>
            <person name="Liesegang H."/>
            <person name="Rabus R."/>
            <person name="Decker I."/>
            <person name="Amann J."/>
            <person name="Andres S."/>
            <person name="Henne A."/>
            <person name="Fricke W.F."/>
            <person name="Martinez-Arias R."/>
            <person name="Bartels D."/>
            <person name="Goesmann A."/>
            <person name="Krause L."/>
            <person name="Puehler A."/>
            <person name="Klenk H.P."/>
            <person name="Richter M."/>
            <person name="Schuler M."/>
            <person name="Gloeckner F.O."/>
            <person name="Meyerdierks A."/>
            <person name="Gottschalk G."/>
            <person name="Amann R."/>
        </authorList>
    </citation>
    <scope>NUCLEOTIDE SEQUENCE [LARGE SCALE GENOMIC DNA]</scope>
    <source>
        <strain evidence="8">ATCC 43914 / DSM 3382 / HRM2</strain>
    </source>
</reference>
<dbReference type="Gene3D" id="1.10.155.10">
    <property type="entry name" value="Chemotaxis receptor methyltransferase CheR, N-terminal domain"/>
    <property type="match status" value="1"/>
</dbReference>
<dbReference type="PIRSF" id="PIRSF000410">
    <property type="entry name" value="CheR"/>
    <property type="match status" value="1"/>
</dbReference>
<evidence type="ECO:0000256" key="5">
    <source>
        <dbReference type="ARBA" id="ARBA00022691"/>
    </source>
</evidence>
<evidence type="ECO:0000256" key="2">
    <source>
        <dbReference type="ARBA" id="ARBA00012534"/>
    </source>
</evidence>
<dbReference type="Pfam" id="PF03705">
    <property type="entry name" value="CheR_N"/>
    <property type="match status" value="1"/>
</dbReference>
<accession>C0Q917</accession>
<dbReference type="EC" id="2.1.1.80" evidence="2"/>
<dbReference type="CDD" id="cd02440">
    <property type="entry name" value="AdoMet_MTases"/>
    <property type="match status" value="1"/>
</dbReference>
<dbReference type="SUPFAM" id="SSF53335">
    <property type="entry name" value="S-adenosyl-L-methionine-dependent methyltransferases"/>
    <property type="match status" value="1"/>
</dbReference>
<dbReference type="AlphaFoldDB" id="C0Q917"/>
<evidence type="ECO:0000313" key="7">
    <source>
        <dbReference type="EMBL" id="ACN16522.1"/>
    </source>
</evidence>
<dbReference type="SUPFAM" id="SSF47757">
    <property type="entry name" value="Chemotaxis receptor methyltransferase CheR, N-terminal domain"/>
    <property type="match status" value="1"/>
</dbReference>
<name>C0Q917_DESAH</name>
<dbReference type="InterPro" id="IPR036804">
    <property type="entry name" value="CheR_N_sf"/>
</dbReference>